<dbReference type="InterPro" id="IPR016024">
    <property type="entry name" value="ARM-type_fold"/>
</dbReference>
<dbReference type="PANTHER" id="PTHR23315:SF64">
    <property type="entry name" value="ARM REPEAT SUPERFAMILY PROTEIN"/>
    <property type="match status" value="1"/>
</dbReference>
<comment type="caution">
    <text evidence="3">The sequence shown here is derived from an EMBL/GenBank/DDBJ whole genome shotgun (WGS) entry which is preliminary data.</text>
</comment>
<dbReference type="InterPro" id="IPR011989">
    <property type="entry name" value="ARM-like"/>
</dbReference>
<sequence>MAYLGLDMVDKEAFVLCTLVMKLEGETAFVEEGGIPVLGEIIEVQAHRKKDIVASILLQFYEDSLPFRIGAQVNTIKPLISLISPQESQLQEYSVTAILDLSLCHENKELIMVSGAIRLLVKELKTGTVTTKENSTCALLRLSQVEENNTAIGWSGAIPLLVYLIGNGSFPRKKDASMALYAVCSVKENKIRPIQVGIMKPWPGGINGIFWVRHG</sequence>
<feature type="repeat" description="ARM" evidence="2">
    <location>
        <begin position="74"/>
        <end position="116"/>
    </location>
</feature>
<dbReference type="AlphaFoldDB" id="A0A9Q0GW58"/>
<gene>
    <name evidence="3" type="ORF">NE237_029899</name>
</gene>
<dbReference type="OrthoDB" id="1504938at2759"/>
<keyword evidence="4" id="KW-1185">Reference proteome</keyword>
<evidence type="ECO:0000256" key="2">
    <source>
        <dbReference type="PROSITE-ProRule" id="PRU00259"/>
    </source>
</evidence>
<protein>
    <submittedName>
        <fullName evidence="3">Uncharacterized protein</fullName>
    </submittedName>
</protein>
<dbReference type="Proteomes" id="UP001141806">
    <property type="component" value="Unassembled WGS sequence"/>
</dbReference>
<dbReference type="Gene3D" id="1.25.10.10">
    <property type="entry name" value="Leucine-rich Repeat Variant"/>
    <property type="match status" value="1"/>
</dbReference>
<dbReference type="InterPro" id="IPR000225">
    <property type="entry name" value="Armadillo"/>
</dbReference>
<evidence type="ECO:0000313" key="3">
    <source>
        <dbReference type="EMBL" id="KAJ4953067.1"/>
    </source>
</evidence>
<dbReference type="PANTHER" id="PTHR23315">
    <property type="entry name" value="U BOX DOMAIN-CONTAINING"/>
    <property type="match status" value="1"/>
</dbReference>
<dbReference type="EMBL" id="JAMYWD010000012">
    <property type="protein sequence ID" value="KAJ4953067.1"/>
    <property type="molecule type" value="Genomic_DNA"/>
</dbReference>
<evidence type="ECO:0000313" key="4">
    <source>
        <dbReference type="Proteomes" id="UP001141806"/>
    </source>
</evidence>
<dbReference type="PROSITE" id="PS50176">
    <property type="entry name" value="ARM_REPEAT"/>
    <property type="match status" value="1"/>
</dbReference>
<dbReference type="SUPFAM" id="SSF48371">
    <property type="entry name" value="ARM repeat"/>
    <property type="match status" value="1"/>
</dbReference>
<proteinExistence type="predicted"/>
<name>A0A9Q0GW58_9MAGN</name>
<evidence type="ECO:0000256" key="1">
    <source>
        <dbReference type="ARBA" id="ARBA00022786"/>
    </source>
</evidence>
<keyword evidence="1" id="KW-0833">Ubl conjugation pathway</keyword>
<accession>A0A9Q0GW58</accession>
<reference evidence="3" key="1">
    <citation type="journal article" date="2023" name="Plant J.">
        <title>The genome of the king protea, Protea cynaroides.</title>
        <authorList>
            <person name="Chang J."/>
            <person name="Duong T.A."/>
            <person name="Schoeman C."/>
            <person name="Ma X."/>
            <person name="Roodt D."/>
            <person name="Barker N."/>
            <person name="Li Z."/>
            <person name="Van de Peer Y."/>
            <person name="Mizrachi E."/>
        </authorList>
    </citation>
    <scope>NUCLEOTIDE SEQUENCE</scope>
    <source>
        <tissue evidence="3">Young leaves</tissue>
    </source>
</reference>
<organism evidence="3 4">
    <name type="scientific">Protea cynaroides</name>
    <dbReference type="NCBI Taxonomy" id="273540"/>
    <lineage>
        <taxon>Eukaryota</taxon>
        <taxon>Viridiplantae</taxon>
        <taxon>Streptophyta</taxon>
        <taxon>Embryophyta</taxon>
        <taxon>Tracheophyta</taxon>
        <taxon>Spermatophyta</taxon>
        <taxon>Magnoliopsida</taxon>
        <taxon>Proteales</taxon>
        <taxon>Proteaceae</taxon>
        <taxon>Protea</taxon>
    </lineage>
</organism>